<evidence type="ECO:0000256" key="1">
    <source>
        <dbReference type="SAM" id="MobiDB-lite"/>
    </source>
</evidence>
<keyword evidence="3" id="KW-1185">Reference proteome</keyword>
<feature type="region of interest" description="Disordered" evidence="1">
    <location>
        <begin position="1"/>
        <end position="22"/>
    </location>
</feature>
<gene>
    <name evidence="2" type="ORF">AFIC_001039</name>
</gene>
<evidence type="ECO:0000313" key="2">
    <source>
        <dbReference type="EMBL" id="WEF52548.1"/>
    </source>
</evidence>
<name>A0ABY8BRG1_AFICR</name>
<organism evidence="2 3">
    <name type="scientific">Afipia carboxydohydrogena</name>
    <name type="common">Pseudomonas carboxydohydrogena</name>
    <dbReference type="NCBI Taxonomy" id="290"/>
    <lineage>
        <taxon>Bacteria</taxon>
        <taxon>Pseudomonadati</taxon>
        <taxon>Pseudomonadota</taxon>
        <taxon>Alphaproteobacteria</taxon>
        <taxon>Hyphomicrobiales</taxon>
        <taxon>Nitrobacteraceae</taxon>
        <taxon>Afipia</taxon>
    </lineage>
</organism>
<dbReference type="RefSeq" id="WP_275248089.1">
    <property type="nucleotide sequence ID" value="NZ_BAABDX010000001.1"/>
</dbReference>
<sequence>MDRSRAEMMQIPRKPHWPMSGGDRKALAKAIREADGAYSVNKEKAVRARSEAARFECEAWHAQIFQGGPMYPSPTMADAILAGFTGAELQCKRCNTTKTIDLAAIKRPPNMPIAALDDTGITCKVCGPQRWKLRARLLGLRMPYTAGPSPTEDE</sequence>
<evidence type="ECO:0000313" key="3">
    <source>
        <dbReference type="Proteomes" id="UP001213907"/>
    </source>
</evidence>
<dbReference type="Proteomes" id="UP001213907">
    <property type="component" value="Chromosome"/>
</dbReference>
<protein>
    <submittedName>
        <fullName evidence="2">Uncharacterized protein</fullName>
    </submittedName>
</protein>
<reference evidence="2 3" key="1">
    <citation type="submission" date="2022-11" db="EMBL/GenBank/DDBJ databases">
        <authorList>
            <person name="Siebert D."/>
            <person name="Busche T."/>
            <person name="Saydam E."/>
            <person name="Kalinowski J."/>
            <person name="Ruckert C."/>
            <person name="Blombach B."/>
        </authorList>
    </citation>
    <scope>NUCLEOTIDE SEQUENCE [LARGE SCALE GENOMIC DNA]</scope>
    <source>
        <strain evidence="2 3">DSM 1083</strain>
    </source>
</reference>
<dbReference type="EMBL" id="CP113162">
    <property type="protein sequence ID" value="WEF52548.1"/>
    <property type="molecule type" value="Genomic_DNA"/>
</dbReference>
<accession>A0ABY8BRG1</accession>
<proteinExistence type="predicted"/>